<keyword evidence="1" id="KW-0862">Zinc</keyword>
<evidence type="ECO:0000256" key="2">
    <source>
        <dbReference type="SAM" id="MobiDB-lite"/>
    </source>
</evidence>
<dbReference type="GO" id="GO:0003676">
    <property type="term" value="F:nucleic acid binding"/>
    <property type="evidence" value="ECO:0007669"/>
    <property type="project" value="InterPro"/>
</dbReference>
<dbReference type="AlphaFoldDB" id="A0A9P0B6I4"/>
<dbReference type="GO" id="GO:0008270">
    <property type="term" value="F:zinc ion binding"/>
    <property type="evidence" value="ECO:0007669"/>
    <property type="project" value="UniProtKB-KW"/>
</dbReference>
<dbReference type="InterPro" id="IPR001878">
    <property type="entry name" value="Znf_CCHC"/>
</dbReference>
<feature type="region of interest" description="Disordered" evidence="2">
    <location>
        <begin position="52"/>
        <end position="104"/>
    </location>
</feature>
<keyword evidence="1" id="KW-0479">Metal-binding</keyword>
<dbReference type="Proteomes" id="UP001154078">
    <property type="component" value="Chromosome 5"/>
</dbReference>
<evidence type="ECO:0000313" key="5">
    <source>
        <dbReference type="Proteomes" id="UP001154078"/>
    </source>
</evidence>
<evidence type="ECO:0000313" key="4">
    <source>
        <dbReference type="EMBL" id="CAH0556706.1"/>
    </source>
</evidence>
<evidence type="ECO:0000256" key="1">
    <source>
        <dbReference type="PROSITE-ProRule" id="PRU00047"/>
    </source>
</evidence>
<accession>A0A9P0B6I4</accession>
<name>A0A9P0B6I4_BRAAE</name>
<evidence type="ECO:0000259" key="3">
    <source>
        <dbReference type="PROSITE" id="PS50158"/>
    </source>
</evidence>
<keyword evidence="1" id="KW-0863">Zinc-finger</keyword>
<dbReference type="PROSITE" id="PS50158">
    <property type="entry name" value="ZF_CCHC"/>
    <property type="match status" value="1"/>
</dbReference>
<gene>
    <name evidence="4" type="ORF">MELIAE_LOCUS7594</name>
</gene>
<proteinExistence type="predicted"/>
<feature type="compositionally biased region" description="Polar residues" evidence="2">
    <location>
        <begin position="79"/>
        <end position="94"/>
    </location>
</feature>
<feature type="domain" description="CCHC-type" evidence="3">
    <location>
        <begin position="426"/>
        <end position="440"/>
    </location>
</feature>
<protein>
    <recommendedName>
        <fullName evidence="3">CCHC-type domain-containing protein</fullName>
    </recommendedName>
</protein>
<sequence length="508" mass="58080">MQLLHQAKENHQKIQNFGLKEHPYIVQKYFGQMEKLQDEIMKYLENCPKAAPNPSDVTIYPKEGPSTGTTPSLDIHPAASTTESRNAVPSTESSVEQRDTGTNDQARRIRIQNVRFDMLDRTIYTINSELLEEKPKIRLEFLLQKVNKLWTSIIELNEEIVAEGTVTDHPYFTEDTFWTMEQRFHEKEGASGDPVQEINGNSAETESLHRELDLYKKLVCELEKVNKLQEMRLEDISAKNLTVIPEKTTLPSLYSEKAKKQVNKQSAGLFIKSNTEVQSSDFMKELRSKINPSALDIQISSTKVAKSGIIVTCDGESSKEKLKKSLEECFGGNLTVSDANKLKPRILIRSVDNEMAKLQDDDFLSDLRTNNNIQGDLKVIRRIQGKFNYNFVIETDITTRNNIIKNGFVYIGWQKCFCEDNIIISRCFKCSRLGHIAKNCLNDTVCCPICADIHDLKDCPKTIKKCINCVNYNKKNKTQISCDHESRDRNCPVLKYQTSLLKSKIVYE</sequence>
<feature type="compositionally biased region" description="Basic and acidic residues" evidence="2">
    <location>
        <begin position="95"/>
        <end position="104"/>
    </location>
</feature>
<keyword evidence="5" id="KW-1185">Reference proteome</keyword>
<dbReference type="OrthoDB" id="6779481at2759"/>
<organism evidence="4 5">
    <name type="scientific">Brassicogethes aeneus</name>
    <name type="common">Rape pollen beetle</name>
    <name type="synonym">Meligethes aeneus</name>
    <dbReference type="NCBI Taxonomy" id="1431903"/>
    <lineage>
        <taxon>Eukaryota</taxon>
        <taxon>Metazoa</taxon>
        <taxon>Ecdysozoa</taxon>
        <taxon>Arthropoda</taxon>
        <taxon>Hexapoda</taxon>
        <taxon>Insecta</taxon>
        <taxon>Pterygota</taxon>
        <taxon>Neoptera</taxon>
        <taxon>Endopterygota</taxon>
        <taxon>Coleoptera</taxon>
        <taxon>Polyphaga</taxon>
        <taxon>Cucujiformia</taxon>
        <taxon>Nitidulidae</taxon>
        <taxon>Meligethinae</taxon>
        <taxon>Brassicogethes</taxon>
    </lineage>
</organism>
<dbReference type="EMBL" id="OV121136">
    <property type="protein sequence ID" value="CAH0556706.1"/>
    <property type="molecule type" value="Genomic_DNA"/>
</dbReference>
<reference evidence="4" key="1">
    <citation type="submission" date="2021-12" db="EMBL/GenBank/DDBJ databases">
        <authorList>
            <person name="King R."/>
        </authorList>
    </citation>
    <scope>NUCLEOTIDE SEQUENCE</scope>
</reference>